<comment type="similarity">
    <text evidence="1">Belongs to the recoverin family.</text>
</comment>
<dbReference type="InterPro" id="IPR028846">
    <property type="entry name" value="Recoverin"/>
</dbReference>
<keyword evidence="2" id="KW-0479">Metal-binding</keyword>
<accession>A0A0N5AAD0</accession>
<dbReference type="Gene3D" id="1.10.238.10">
    <property type="entry name" value="EF-hand"/>
    <property type="match status" value="2"/>
</dbReference>
<dbReference type="CDD" id="cd00051">
    <property type="entry name" value="EFh"/>
    <property type="match status" value="2"/>
</dbReference>
<reference evidence="7" key="1">
    <citation type="submission" date="2017-02" db="UniProtKB">
        <authorList>
            <consortium name="WormBaseParasite"/>
        </authorList>
    </citation>
    <scope>IDENTIFICATION</scope>
</reference>
<evidence type="ECO:0000256" key="2">
    <source>
        <dbReference type="ARBA" id="ARBA00022723"/>
    </source>
</evidence>
<dbReference type="Pfam" id="PF13499">
    <property type="entry name" value="EF-hand_7"/>
    <property type="match status" value="1"/>
</dbReference>
<dbReference type="FunFam" id="1.10.238.10:FF:000009">
    <property type="entry name" value="Visinin-like protein 1"/>
    <property type="match status" value="1"/>
</dbReference>
<dbReference type="InterPro" id="IPR018247">
    <property type="entry name" value="EF_Hand_1_Ca_BS"/>
</dbReference>
<dbReference type="PROSITE" id="PS00018">
    <property type="entry name" value="EF_HAND_1"/>
    <property type="match status" value="2"/>
</dbReference>
<dbReference type="STRING" id="451379.A0A0N5AAD0"/>
<feature type="domain" description="EF-hand" evidence="5">
    <location>
        <begin position="98"/>
        <end position="133"/>
    </location>
</feature>
<dbReference type="AlphaFoldDB" id="A0A0N5AAD0"/>
<keyword evidence="4" id="KW-0106">Calcium</keyword>
<dbReference type="SMART" id="SM00054">
    <property type="entry name" value="EFh"/>
    <property type="match status" value="3"/>
</dbReference>
<dbReference type="GO" id="GO:0005509">
    <property type="term" value="F:calcium ion binding"/>
    <property type="evidence" value="ECO:0007669"/>
    <property type="project" value="InterPro"/>
</dbReference>
<dbReference type="InterPro" id="IPR011992">
    <property type="entry name" value="EF-hand-dom_pair"/>
</dbReference>
<evidence type="ECO:0000259" key="5">
    <source>
        <dbReference type="PROSITE" id="PS50222"/>
    </source>
</evidence>
<dbReference type="Proteomes" id="UP000046393">
    <property type="component" value="Unplaced"/>
</dbReference>
<proteinExistence type="inferred from homology"/>
<keyword evidence="3" id="KW-0677">Repeat</keyword>
<feature type="domain" description="EF-hand" evidence="5">
    <location>
        <begin position="146"/>
        <end position="181"/>
    </location>
</feature>
<dbReference type="PROSITE" id="PS50222">
    <property type="entry name" value="EF_HAND_2"/>
    <property type="match status" value="3"/>
</dbReference>
<dbReference type="WBParaSite" id="SMUV_0000109801-mRNA-1">
    <property type="protein sequence ID" value="SMUV_0000109801-mRNA-1"/>
    <property type="gene ID" value="SMUV_0000109801"/>
</dbReference>
<evidence type="ECO:0000256" key="4">
    <source>
        <dbReference type="ARBA" id="ARBA00022837"/>
    </source>
</evidence>
<dbReference type="PANTHER" id="PTHR23055">
    <property type="entry name" value="CALCIUM BINDING PROTEINS"/>
    <property type="match status" value="1"/>
</dbReference>
<dbReference type="PANTHER" id="PTHR23055:SF172">
    <property type="entry name" value="EF-HAND DOMAIN-CONTAINING PROTEIN"/>
    <property type="match status" value="1"/>
</dbReference>
<dbReference type="Pfam" id="PF13202">
    <property type="entry name" value="EF-hand_5"/>
    <property type="match status" value="1"/>
</dbReference>
<dbReference type="PRINTS" id="PR00450">
    <property type="entry name" value="RECOVERIN"/>
</dbReference>
<evidence type="ECO:0000313" key="7">
    <source>
        <dbReference type="WBParaSite" id="SMUV_0000109801-mRNA-1"/>
    </source>
</evidence>
<name>A0A0N5AAD0_9BILA</name>
<evidence type="ECO:0000313" key="6">
    <source>
        <dbReference type="Proteomes" id="UP000046393"/>
    </source>
</evidence>
<dbReference type="SUPFAM" id="SSF47473">
    <property type="entry name" value="EF-hand"/>
    <property type="match status" value="1"/>
</dbReference>
<evidence type="ECO:0000256" key="3">
    <source>
        <dbReference type="ARBA" id="ARBA00022737"/>
    </source>
</evidence>
<protein>
    <submittedName>
        <fullName evidence="7">Neuronal calcium sensor 1</fullName>
    </submittedName>
</protein>
<sequence>MFGVNFYLYIIKLWNPWKFLRLTINQKELKKWYKDFVRDCPSGELEINEFQSIYKQFFPHGDPSKFASYVFSVFDSNKDGHISFREFIIALSITSRGTLDEKLDWAFSLYDVDKDGYITKKEMIDIVDAIYSMIGNVVDLPKDEDTPEKRVAVIFSSMDLNLDGKLTREEFKTGSRNDPWIVQALTMDS</sequence>
<dbReference type="InterPro" id="IPR002048">
    <property type="entry name" value="EF_hand_dom"/>
</dbReference>
<keyword evidence="6" id="KW-1185">Reference proteome</keyword>
<organism evidence="6 7">
    <name type="scientific">Syphacia muris</name>
    <dbReference type="NCBI Taxonomy" id="451379"/>
    <lineage>
        <taxon>Eukaryota</taxon>
        <taxon>Metazoa</taxon>
        <taxon>Ecdysozoa</taxon>
        <taxon>Nematoda</taxon>
        <taxon>Chromadorea</taxon>
        <taxon>Rhabditida</taxon>
        <taxon>Spirurina</taxon>
        <taxon>Oxyuridomorpha</taxon>
        <taxon>Oxyuroidea</taxon>
        <taxon>Oxyuridae</taxon>
        <taxon>Syphacia</taxon>
    </lineage>
</organism>
<feature type="domain" description="EF-hand" evidence="5">
    <location>
        <begin position="62"/>
        <end position="97"/>
    </location>
</feature>
<evidence type="ECO:0000256" key="1">
    <source>
        <dbReference type="ARBA" id="ARBA00006049"/>
    </source>
</evidence>